<gene>
    <name evidence="2" type="ORF">I8J32_000865</name>
</gene>
<organism evidence="2 3">
    <name type="scientific">Agrilutibacter solisilvae</name>
    <dbReference type="NCBI Taxonomy" id="2763317"/>
    <lineage>
        <taxon>Bacteria</taxon>
        <taxon>Pseudomonadati</taxon>
        <taxon>Pseudomonadota</taxon>
        <taxon>Gammaproteobacteria</taxon>
        <taxon>Lysobacterales</taxon>
        <taxon>Lysobacteraceae</taxon>
        <taxon>Agrilutibacter</taxon>
    </lineage>
</organism>
<dbReference type="InterPro" id="IPR007569">
    <property type="entry name" value="DUF559"/>
</dbReference>
<dbReference type="InterPro" id="IPR047216">
    <property type="entry name" value="Endonuclease_DUF559_bact"/>
</dbReference>
<dbReference type="CDD" id="cd01038">
    <property type="entry name" value="Endonuclease_DUF559"/>
    <property type="match status" value="1"/>
</dbReference>
<keyword evidence="2" id="KW-0378">Hydrolase</keyword>
<dbReference type="PANTHER" id="PTHR38590">
    <property type="entry name" value="BLL0828 PROTEIN"/>
    <property type="match status" value="1"/>
</dbReference>
<name>A0A974XZK2_9GAMM</name>
<evidence type="ECO:0000313" key="3">
    <source>
        <dbReference type="Proteomes" id="UP000639274"/>
    </source>
</evidence>
<feature type="domain" description="DUF559" evidence="1">
    <location>
        <begin position="5"/>
        <end position="109"/>
    </location>
</feature>
<keyword evidence="2" id="KW-0255">Endonuclease</keyword>
<sequence length="117" mass="13549">MRLSRTTQNARALRRLMTDAERRLWRVLRHRQVQGCRFRRQHPIGPYIADFACLERGLVIEVDGSQHAVSTTDPTRDAYLRRHGYRVLRVWNHDVLQNIEGVCQVIAQLLGAGHVAP</sequence>
<dbReference type="EMBL" id="CP071518">
    <property type="protein sequence ID" value="QSX78538.1"/>
    <property type="molecule type" value="Genomic_DNA"/>
</dbReference>
<proteinExistence type="predicted"/>
<dbReference type="Proteomes" id="UP000639274">
    <property type="component" value="Chromosome"/>
</dbReference>
<dbReference type="SUPFAM" id="SSF52980">
    <property type="entry name" value="Restriction endonuclease-like"/>
    <property type="match status" value="1"/>
</dbReference>
<evidence type="ECO:0000313" key="2">
    <source>
        <dbReference type="EMBL" id="QSX78538.1"/>
    </source>
</evidence>
<keyword evidence="3" id="KW-1185">Reference proteome</keyword>
<evidence type="ECO:0000259" key="1">
    <source>
        <dbReference type="Pfam" id="PF04480"/>
    </source>
</evidence>
<dbReference type="KEGG" id="lsf:I8J32_000865"/>
<keyword evidence="2" id="KW-0540">Nuclease</keyword>
<dbReference type="AlphaFoldDB" id="A0A974XZK2"/>
<protein>
    <submittedName>
        <fullName evidence="2">Endonuclease domain-containing protein</fullName>
    </submittedName>
</protein>
<dbReference type="PANTHER" id="PTHR38590:SF1">
    <property type="entry name" value="BLL0828 PROTEIN"/>
    <property type="match status" value="1"/>
</dbReference>
<dbReference type="Gene3D" id="3.40.960.10">
    <property type="entry name" value="VSR Endonuclease"/>
    <property type="match status" value="1"/>
</dbReference>
<dbReference type="Pfam" id="PF04480">
    <property type="entry name" value="DUF559"/>
    <property type="match status" value="1"/>
</dbReference>
<dbReference type="InterPro" id="IPR011335">
    <property type="entry name" value="Restrct_endonuc-II-like"/>
</dbReference>
<dbReference type="GO" id="GO:0004519">
    <property type="term" value="F:endonuclease activity"/>
    <property type="evidence" value="ECO:0007669"/>
    <property type="project" value="UniProtKB-KW"/>
</dbReference>
<reference evidence="2 3" key="1">
    <citation type="submission" date="2021-03" db="EMBL/GenBank/DDBJ databases">
        <title>Lysobacter sp. nov. isolated from soil of gangwondo yeongwol, south Korea.</title>
        <authorList>
            <person name="Kim K.R."/>
            <person name="Kim K.H."/>
            <person name="Jeon C.O."/>
        </authorList>
    </citation>
    <scope>NUCLEOTIDE SEQUENCE [LARGE SCALE GENOMIC DNA]</scope>
    <source>
        <strain evidence="2 3">R19</strain>
    </source>
</reference>
<dbReference type="RefSeq" id="WP_200614200.1">
    <property type="nucleotide sequence ID" value="NZ_CP071518.1"/>
</dbReference>
<accession>A0A974XZK2</accession>